<dbReference type="CDD" id="cd05390">
    <property type="entry name" value="HypB"/>
    <property type="match status" value="1"/>
</dbReference>
<feature type="compositionally biased region" description="Basic residues" evidence="5">
    <location>
        <begin position="21"/>
        <end position="41"/>
    </location>
</feature>
<accession>A0A7R8W004</accession>
<dbReference type="PRINTS" id="PR00445">
    <property type="entry name" value="HUPFHYPC"/>
</dbReference>
<dbReference type="AlphaFoldDB" id="A0A7R8W004"/>
<dbReference type="GO" id="GO:0051604">
    <property type="term" value="P:protein maturation"/>
    <property type="evidence" value="ECO:0007669"/>
    <property type="project" value="InterPro"/>
</dbReference>
<comment type="similarity">
    <text evidence="1">Belongs to the HupF/HypC family.</text>
</comment>
<dbReference type="PANTHER" id="PTHR30149:SF0">
    <property type="entry name" value="HYDROGENASE MATURATION FACTOR HYPD"/>
    <property type="match status" value="1"/>
</dbReference>
<feature type="domain" description="CobW/HypB/UreG nucleotide-binding" evidence="6">
    <location>
        <begin position="82"/>
        <end position="241"/>
    </location>
</feature>
<dbReference type="NCBIfam" id="TIGR00075">
    <property type="entry name" value="hypD"/>
    <property type="match status" value="1"/>
</dbReference>
<dbReference type="InterPro" id="IPR027417">
    <property type="entry name" value="P-loop_NTPase"/>
</dbReference>
<comment type="similarity">
    <text evidence="2">Belongs to the HypD family.</text>
</comment>
<dbReference type="Gene3D" id="3.40.50.11750">
    <property type="entry name" value="HypD, alpha/beta domain 1"/>
    <property type="match status" value="2"/>
</dbReference>
<dbReference type="InterPro" id="IPR004392">
    <property type="entry name" value="Hyd_mat_HypB"/>
</dbReference>
<name>A0A7R8W004_TIMDO</name>
<evidence type="ECO:0000259" key="6">
    <source>
        <dbReference type="Pfam" id="PF02492"/>
    </source>
</evidence>
<dbReference type="NCBIfam" id="TIGR00073">
    <property type="entry name" value="hypB"/>
    <property type="match status" value="1"/>
</dbReference>
<dbReference type="InterPro" id="IPR002780">
    <property type="entry name" value="Hyd_form_HypD"/>
</dbReference>
<dbReference type="GO" id="GO:0003924">
    <property type="term" value="F:GTPase activity"/>
    <property type="evidence" value="ECO:0007669"/>
    <property type="project" value="InterPro"/>
</dbReference>
<gene>
    <name evidence="7" type="ORF">TDIB3V08_LOCUS11946</name>
</gene>
<dbReference type="Gene3D" id="6.10.20.100">
    <property type="match status" value="1"/>
</dbReference>
<evidence type="ECO:0000256" key="1">
    <source>
        <dbReference type="ARBA" id="ARBA00006018"/>
    </source>
</evidence>
<evidence type="ECO:0000256" key="2">
    <source>
        <dbReference type="ARBA" id="ARBA00007888"/>
    </source>
</evidence>
<dbReference type="SUPFAM" id="SSF52540">
    <property type="entry name" value="P-loop containing nucleoside triphosphate hydrolases"/>
    <property type="match status" value="1"/>
</dbReference>
<dbReference type="InterPro" id="IPR003495">
    <property type="entry name" value="CobW/HypB/UreG_nucleotide-bd"/>
</dbReference>
<proteinExistence type="inferred from homology"/>
<reference evidence="7" key="1">
    <citation type="submission" date="2020-11" db="EMBL/GenBank/DDBJ databases">
        <authorList>
            <person name="Tran Van P."/>
        </authorList>
    </citation>
    <scope>NUCLEOTIDE SEQUENCE</scope>
</reference>
<dbReference type="InterPro" id="IPR001109">
    <property type="entry name" value="Hydrogenase_HupF/HypC"/>
</dbReference>
<feature type="region of interest" description="Disordered" evidence="5">
    <location>
        <begin position="18"/>
        <end position="42"/>
    </location>
</feature>
<dbReference type="GO" id="GO:0070025">
    <property type="term" value="F:carbon monoxide binding"/>
    <property type="evidence" value="ECO:0007669"/>
    <property type="project" value="TreeGrafter"/>
</dbReference>
<dbReference type="GO" id="GO:0051539">
    <property type="term" value="F:4 iron, 4 sulfur cluster binding"/>
    <property type="evidence" value="ECO:0007669"/>
    <property type="project" value="TreeGrafter"/>
</dbReference>
<evidence type="ECO:0000256" key="5">
    <source>
        <dbReference type="SAM" id="MobiDB-lite"/>
    </source>
</evidence>
<dbReference type="Pfam" id="PF01924">
    <property type="entry name" value="HypD"/>
    <property type="match status" value="1"/>
</dbReference>
<dbReference type="PANTHER" id="PTHR30149">
    <property type="entry name" value="HYDROGENASE PROTEIN ASSEMBLY PROTEIN HYPD"/>
    <property type="match status" value="1"/>
</dbReference>
<dbReference type="Pfam" id="PF01455">
    <property type="entry name" value="HupF_HypC"/>
    <property type="match status" value="1"/>
</dbReference>
<dbReference type="Gene3D" id="3.40.50.300">
    <property type="entry name" value="P-loop containing nucleotide triphosphate hydrolases"/>
    <property type="match status" value="1"/>
</dbReference>
<dbReference type="NCBIfam" id="NF007775">
    <property type="entry name" value="PRK10463.1"/>
    <property type="match status" value="1"/>
</dbReference>
<evidence type="ECO:0000256" key="3">
    <source>
        <dbReference type="ARBA" id="ARBA00022723"/>
    </source>
</evidence>
<dbReference type="EMBL" id="OA576857">
    <property type="protein sequence ID" value="CAD7205796.1"/>
    <property type="molecule type" value="Genomic_DNA"/>
</dbReference>
<dbReference type="InterPro" id="IPR042244">
    <property type="entry name" value="HypD_2_sf"/>
</dbReference>
<keyword evidence="4" id="KW-0408">Iron</keyword>
<dbReference type="GO" id="GO:0005506">
    <property type="term" value="F:iron ion binding"/>
    <property type="evidence" value="ECO:0007669"/>
    <property type="project" value="TreeGrafter"/>
</dbReference>
<dbReference type="InterPro" id="IPR042243">
    <property type="entry name" value="HypD_1"/>
</dbReference>
<sequence length="671" mass="73466">MCSTCGCASGELRIEGVSSGHAHHSHHPSHDHHHDHSHAHSHGLPFAARRLVDIEMDVLAKNNHIAAHNREHFAEAGILALNLVSSPGSGKTTLLTSTLTRLAPYFDCAVIEGDQQTTNDADRIRATGVPAIQVNTGKGCHLDAQMVHDALHQLSPNNNSLLFIENVGNLVCPASFDLGELHKVAVLSVTEGEDKPLKYPHMFAASRLMILNKIDLLPYVSFDVESCIANARQVNPQIEVIQLSATTGEGMDQWLHWLEQQRCDREALIGCWVLIHVGFALSRLDEHEALDTLAALHAMEEVEADVALFLGAGESSAEKPMQIMEVCGGHTHAIFKFGLDKLLPPQLEFIHGPGCPVCVLPMGRIDACCEIAAHDGVIFCTFGDALRVPGKQGSLLQARERGADVRVVYSPLDALKLARENPQSQVVFFALGFETTLPVTAVTLQQARREGLNNFTVFCQHISLMPTLRSLLQQEDVRIDAFLAPGHVSMVTGTAPYHFINEEFGKPLVISGFEPLDMLQSVLMLVEQVCEASCKTENQYRRVVPQEGNLLAQEAMREVFRLSGSSEWRGLGIIEDSGISLSRAYATFDAEIRFRPQAQPVADDPRSRCGEVLTGRCKPHECPLFGTGCTPHNAFGALMVSSEGACAAWYQYRHQETAAQETTTEGVEQDE</sequence>
<organism evidence="7">
    <name type="scientific">Timema douglasi</name>
    <name type="common">Walking stick</name>
    <dbReference type="NCBI Taxonomy" id="61478"/>
    <lineage>
        <taxon>Eukaryota</taxon>
        <taxon>Metazoa</taxon>
        <taxon>Ecdysozoa</taxon>
        <taxon>Arthropoda</taxon>
        <taxon>Hexapoda</taxon>
        <taxon>Insecta</taxon>
        <taxon>Pterygota</taxon>
        <taxon>Neoptera</taxon>
        <taxon>Polyneoptera</taxon>
        <taxon>Phasmatodea</taxon>
        <taxon>Timematodea</taxon>
        <taxon>Timematoidea</taxon>
        <taxon>Timematidae</taxon>
        <taxon>Timema</taxon>
    </lineage>
</organism>
<dbReference type="SUPFAM" id="SSF159127">
    <property type="entry name" value="HupF/HypC-like"/>
    <property type="match status" value="1"/>
</dbReference>
<evidence type="ECO:0000313" key="7">
    <source>
        <dbReference type="EMBL" id="CAD7205796.1"/>
    </source>
</evidence>
<keyword evidence="3" id="KW-0479">Metal-binding</keyword>
<dbReference type="Pfam" id="PF02492">
    <property type="entry name" value="cobW"/>
    <property type="match status" value="1"/>
</dbReference>
<dbReference type="GO" id="GO:0016151">
    <property type="term" value="F:nickel cation binding"/>
    <property type="evidence" value="ECO:0007669"/>
    <property type="project" value="InterPro"/>
</dbReference>
<evidence type="ECO:0000256" key="4">
    <source>
        <dbReference type="ARBA" id="ARBA00023004"/>
    </source>
</evidence>
<protein>
    <recommendedName>
        <fullName evidence="6">CobW/HypB/UreG nucleotide-binding domain-containing protein</fullName>
    </recommendedName>
</protein>